<comment type="subcellular location">
    <subcellularLocation>
        <location evidence="1">Membrane</location>
        <topology evidence="1">Multi-pass membrane protein</topology>
    </subcellularLocation>
</comment>
<dbReference type="Pfam" id="PF13347">
    <property type="entry name" value="MFS_2"/>
    <property type="match status" value="1"/>
</dbReference>
<dbReference type="InterPro" id="IPR036259">
    <property type="entry name" value="MFS_trans_sf"/>
</dbReference>
<feature type="region of interest" description="Disordered" evidence="6">
    <location>
        <begin position="451"/>
        <end position="550"/>
    </location>
</feature>
<reference evidence="10" key="2">
    <citation type="submission" date="2015-01" db="EMBL/GenBank/DDBJ databases">
        <title>Evolutionary Origins and Diversification of the Mycorrhizal Mutualists.</title>
        <authorList>
            <consortium name="DOE Joint Genome Institute"/>
            <consortium name="Mycorrhizal Genomics Consortium"/>
            <person name="Kohler A."/>
            <person name="Kuo A."/>
            <person name="Nagy L.G."/>
            <person name="Floudas D."/>
            <person name="Copeland A."/>
            <person name="Barry K.W."/>
            <person name="Cichocki N."/>
            <person name="Veneault-Fourrey C."/>
            <person name="LaButti K."/>
            <person name="Lindquist E.A."/>
            <person name="Lipzen A."/>
            <person name="Lundell T."/>
            <person name="Morin E."/>
            <person name="Murat C."/>
            <person name="Riley R."/>
            <person name="Ohm R."/>
            <person name="Sun H."/>
            <person name="Tunlid A."/>
            <person name="Henrissat B."/>
            <person name="Grigoriev I.V."/>
            <person name="Hibbett D.S."/>
            <person name="Martin F."/>
        </authorList>
    </citation>
    <scope>NUCLEOTIDE SEQUENCE [LARGE SCALE GENOMIC DNA]</scope>
    <source>
        <strain evidence="10">441</strain>
    </source>
</reference>
<protein>
    <recommendedName>
        <fullName evidence="8">Major facilitator superfamily (MFS) profile domain-containing protein</fullName>
    </recommendedName>
</protein>
<evidence type="ECO:0000256" key="2">
    <source>
        <dbReference type="ARBA" id="ARBA00022448"/>
    </source>
</evidence>
<dbReference type="GO" id="GO:0008506">
    <property type="term" value="F:sucrose:proton symporter activity"/>
    <property type="evidence" value="ECO:0007669"/>
    <property type="project" value="TreeGrafter"/>
</dbReference>
<dbReference type="PANTHER" id="PTHR19432">
    <property type="entry name" value="SUGAR TRANSPORTER"/>
    <property type="match status" value="1"/>
</dbReference>
<keyword evidence="3 7" id="KW-0812">Transmembrane</keyword>
<feature type="compositionally biased region" description="Basic and acidic residues" evidence="6">
    <location>
        <begin position="484"/>
        <end position="493"/>
    </location>
</feature>
<feature type="transmembrane region" description="Helical" evidence="7">
    <location>
        <begin position="319"/>
        <end position="340"/>
    </location>
</feature>
<feature type="compositionally biased region" description="Basic and acidic residues" evidence="6">
    <location>
        <begin position="507"/>
        <end position="535"/>
    </location>
</feature>
<keyword evidence="4 7" id="KW-1133">Transmembrane helix</keyword>
<dbReference type="GO" id="GO:0005886">
    <property type="term" value="C:plasma membrane"/>
    <property type="evidence" value="ECO:0007669"/>
    <property type="project" value="TreeGrafter"/>
</dbReference>
<dbReference type="PROSITE" id="PS50850">
    <property type="entry name" value="MFS"/>
    <property type="match status" value="1"/>
</dbReference>
<feature type="transmembrane region" description="Helical" evidence="7">
    <location>
        <begin position="20"/>
        <end position="40"/>
    </location>
</feature>
<keyword evidence="2" id="KW-0813">Transport</keyword>
<feature type="transmembrane region" description="Helical" evidence="7">
    <location>
        <begin position="52"/>
        <end position="71"/>
    </location>
</feature>
<evidence type="ECO:0000256" key="7">
    <source>
        <dbReference type="SAM" id="Phobius"/>
    </source>
</evidence>
<name>A0A0C9YWS8_9AGAM</name>
<dbReference type="OrthoDB" id="28755at2759"/>
<dbReference type="Proteomes" id="UP000054018">
    <property type="component" value="Unassembled WGS sequence"/>
</dbReference>
<evidence type="ECO:0000256" key="3">
    <source>
        <dbReference type="ARBA" id="ARBA00022692"/>
    </source>
</evidence>
<dbReference type="HOGENOM" id="CLU_018303_0_0_1"/>
<dbReference type="AlphaFoldDB" id="A0A0C9YWS8"/>
<feature type="transmembrane region" description="Helical" evidence="7">
    <location>
        <begin position="686"/>
        <end position="709"/>
    </location>
</feature>
<feature type="compositionally biased region" description="Polar residues" evidence="6">
    <location>
        <begin position="470"/>
        <end position="482"/>
    </location>
</feature>
<accession>A0A0C9YWS8</accession>
<dbReference type="SUPFAM" id="SSF103473">
    <property type="entry name" value="MFS general substrate transporter"/>
    <property type="match status" value="1"/>
</dbReference>
<evidence type="ECO:0000256" key="6">
    <source>
        <dbReference type="SAM" id="MobiDB-lite"/>
    </source>
</evidence>
<sequence length="710" mass="76689">MSYASPYLVSLGMSRSGMAAVFIAGPLSGLIVQPMIGIIADNSKSRFGRRRPIILAGALLCCCAILLLGYTKSVASIFVPSGSLTHNVLTVWLAILAIYCIDFSINAVQALDRALIVDILPTSEQPSGNAWAARMVAIGSVVGFYVGNINLPSIFPFLGHAQLQVVSVIACFLLLSTHLWAAWRVKERVLVATHGPTKTLRQEIVELWHTFRRLPRTIYRICVIQFFSSLAWYPVLFYTSLYIGELYKRSLPNNVADNVDVDAEATRLGSRALFYSALVALLANLIAPSFVIQDEPAVETNVAHGSGWRWWVKLPRIRLSTLWASSHAVFAGCMWATYFTTSVSSATFIMAVTGFCAAVGSWAPFALLAEAILSHPFMPLLESEAAVELGCHVGELGPELGQDYNDGVTGPTTIRRHHHVDGGPGGLGGSMVENECGENMEEMQKRDLFEGWGEDNAGSEGDYENDAHTSRGSRPQTLFDANTENDHRSRQAKDGGMVMGSDALDVTDGKYHKRTSDEWKGDEREELMNSEHLRSGDGQWSSRTQPADTLEPDVHPLASGHGSFSGGRKKGRGLSAHAGTVLGIHNVFIVLPQFLVTGLSAFIFALLDPEKSVLHGHRPGNPMPVGAPGNGTTVLGADEVEGTRRGLVELGHVSSRAVRLVGEKALQLLRARAEGEVNTATGNPNALAVIFSLGGFASIVAFVLTCRLAR</sequence>
<reference evidence="9 10" key="1">
    <citation type="submission" date="2014-04" db="EMBL/GenBank/DDBJ databases">
        <authorList>
            <consortium name="DOE Joint Genome Institute"/>
            <person name="Kuo A."/>
            <person name="Kohler A."/>
            <person name="Costa M.D."/>
            <person name="Nagy L.G."/>
            <person name="Floudas D."/>
            <person name="Copeland A."/>
            <person name="Barry K.W."/>
            <person name="Cichocki N."/>
            <person name="Veneault-Fourrey C."/>
            <person name="LaButti K."/>
            <person name="Lindquist E.A."/>
            <person name="Lipzen A."/>
            <person name="Lundell T."/>
            <person name="Morin E."/>
            <person name="Murat C."/>
            <person name="Sun H."/>
            <person name="Tunlid A."/>
            <person name="Henrissat B."/>
            <person name="Grigoriev I.V."/>
            <person name="Hibbett D.S."/>
            <person name="Martin F."/>
            <person name="Nordberg H.P."/>
            <person name="Cantor M.N."/>
            <person name="Hua S.X."/>
        </authorList>
    </citation>
    <scope>NUCLEOTIDE SEQUENCE [LARGE SCALE GENOMIC DNA]</scope>
    <source>
        <strain evidence="9 10">441</strain>
    </source>
</reference>
<feature type="transmembrane region" description="Helical" evidence="7">
    <location>
        <begin position="91"/>
        <end position="111"/>
    </location>
</feature>
<evidence type="ECO:0000259" key="8">
    <source>
        <dbReference type="PROSITE" id="PS50850"/>
    </source>
</evidence>
<keyword evidence="5 7" id="KW-0472">Membrane</keyword>
<feature type="compositionally biased region" description="Polar residues" evidence="6">
    <location>
        <begin position="538"/>
        <end position="547"/>
    </location>
</feature>
<gene>
    <name evidence="9" type="ORF">PISMIDRAFT_672201</name>
</gene>
<dbReference type="InterPro" id="IPR020846">
    <property type="entry name" value="MFS_dom"/>
</dbReference>
<evidence type="ECO:0000313" key="9">
    <source>
        <dbReference type="EMBL" id="KIK29505.1"/>
    </source>
</evidence>
<feature type="transmembrane region" description="Helical" evidence="7">
    <location>
        <begin position="272"/>
        <end position="292"/>
    </location>
</feature>
<evidence type="ECO:0000313" key="10">
    <source>
        <dbReference type="Proteomes" id="UP000054018"/>
    </source>
</evidence>
<feature type="transmembrane region" description="Helical" evidence="7">
    <location>
        <begin position="346"/>
        <end position="369"/>
    </location>
</feature>
<dbReference type="EMBL" id="KN833689">
    <property type="protein sequence ID" value="KIK29505.1"/>
    <property type="molecule type" value="Genomic_DNA"/>
</dbReference>
<feature type="transmembrane region" description="Helical" evidence="7">
    <location>
        <begin position="163"/>
        <end position="183"/>
    </location>
</feature>
<evidence type="ECO:0000256" key="4">
    <source>
        <dbReference type="ARBA" id="ARBA00022989"/>
    </source>
</evidence>
<keyword evidence="10" id="KW-1185">Reference proteome</keyword>
<dbReference type="Gene3D" id="1.20.1250.20">
    <property type="entry name" value="MFS general substrate transporter like domains"/>
    <property type="match status" value="1"/>
</dbReference>
<evidence type="ECO:0000256" key="5">
    <source>
        <dbReference type="ARBA" id="ARBA00023136"/>
    </source>
</evidence>
<feature type="transmembrane region" description="Helical" evidence="7">
    <location>
        <begin position="218"/>
        <end position="243"/>
    </location>
</feature>
<feature type="domain" description="Major facilitator superfamily (MFS) profile" evidence="8">
    <location>
        <begin position="1"/>
        <end position="179"/>
    </location>
</feature>
<dbReference type="PANTHER" id="PTHR19432:SF91">
    <property type="entry name" value="GENERAL ALPHA-GLUCOSIDE PERMEASE"/>
    <property type="match status" value="1"/>
</dbReference>
<feature type="transmembrane region" description="Helical" evidence="7">
    <location>
        <begin position="131"/>
        <end position="151"/>
    </location>
</feature>
<evidence type="ECO:0000256" key="1">
    <source>
        <dbReference type="ARBA" id="ARBA00004141"/>
    </source>
</evidence>
<organism evidence="9 10">
    <name type="scientific">Pisolithus microcarpus 441</name>
    <dbReference type="NCBI Taxonomy" id="765257"/>
    <lineage>
        <taxon>Eukaryota</taxon>
        <taxon>Fungi</taxon>
        <taxon>Dikarya</taxon>
        <taxon>Basidiomycota</taxon>
        <taxon>Agaricomycotina</taxon>
        <taxon>Agaricomycetes</taxon>
        <taxon>Agaricomycetidae</taxon>
        <taxon>Boletales</taxon>
        <taxon>Sclerodermatineae</taxon>
        <taxon>Pisolithaceae</taxon>
        <taxon>Pisolithus</taxon>
    </lineage>
</organism>
<feature type="transmembrane region" description="Helical" evidence="7">
    <location>
        <begin position="578"/>
        <end position="607"/>
    </location>
</feature>
<proteinExistence type="predicted"/>